<dbReference type="NCBIfam" id="TIGR01064">
    <property type="entry name" value="pyruv_kin"/>
    <property type="match status" value="1"/>
</dbReference>
<evidence type="ECO:0000256" key="6">
    <source>
        <dbReference type="ARBA" id="ARBA00022723"/>
    </source>
</evidence>
<comment type="pathway">
    <text evidence="2 13">Carbohydrate degradation; glycolysis; pyruvate from D-glyceraldehyde 3-phosphate: step 5/5.</text>
</comment>
<dbReference type="InterPro" id="IPR040442">
    <property type="entry name" value="Pyrv_kinase-like_dom_sf"/>
</dbReference>
<name>A0AAW2IBW7_9NEOP</name>
<dbReference type="GO" id="GO:0004743">
    <property type="term" value="F:pyruvate kinase activity"/>
    <property type="evidence" value="ECO:0007669"/>
    <property type="project" value="UniProtKB-EC"/>
</dbReference>
<evidence type="ECO:0000256" key="11">
    <source>
        <dbReference type="ARBA" id="ARBA00023152"/>
    </source>
</evidence>
<evidence type="ECO:0000256" key="3">
    <source>
        <dbReference type="ARBA" id="ARBA00008663"/>
    </source>
</evidence>
<dbReference type="InterPro" id="IPR001697">
    <property type="entry name" value="Pyr_Knase"/>
</dbReference>
<dbReference type="SUPFAM" id="SSF51621">
    <property type="entry name" value="Phosphoenolpyruvate/pyruvate domain"/>
    <property type="match status" value="1"/>
</dbReference>
<evidence type="ECO:0000256" key="13">
    <source>
        <dbReference type="RuleBase" id="RU000504"/>
    </source>
</evidence>
<keyword evidence="9" id="KW-0067">ATP-binding</keyword>
<keyword evidence="8 13" id="KW-0418">Kinase</keyword>
<keyword evidence="7" id="KW-0547">Nucleotide-binding</keyword>
<keyword evidence="12" id="KW-0670">Pyruvate</keyword>
<keyword evidence="6" id="KW-0479">Metal-binding</keyword>
<evidence type="ECO:0000256" key="8">
    <source>
        <dbReference type="ARBA" id="ARBA00022777"/>
    </source>
</evidence>
<evidence type="ECO:0000256" key="7">
    <source>
        <dbReference type="ARBA" id="ARBA00022741"/>
    </source>
</evidence>
<dbReference type="SUPFAM" id="SSF50800">
    <property type="entry name" value="PK beta-barrel domain-like"/>
    <property type="match status" value="1"/>
</dbReference>
<dbReference type="InterPro" id="IPR036918">
    <property type="entry name" value="Pyrv_Knase_C_sf"/>
</dbReference>
<comment type="similarity">
    <text evidence="3 13">Belongs to the pyruvate kinase family.</text>
</comment>
<evidence type="ECO:0000256" key="1">
    <source>
        <dbReference type="ARBA" id="ARBA00001958"/>
    </source>
</evidence>
<comment type="cofactor">
    <cofactor evidence="1">
        <name>K(+)</name>
        <dbReference type="ChEBI" id="CHEBI:29103"/>
    </cofactor>
</comment>
<organism evidence="17">
    <name type="scientific">Menopon gallinae</name>
    <name type="common">poultry shaft louse</name>
    <dbReference type="NCBI Taxonomy" id="328185"/>
    <lineage>
        <taxon>Eukaryota</taxon>
        <taxon>Metazoa</taxon>
        <taxon>Ecdysozoa</taxon>
        <taxon>Arthropoda</taxon>
        <taxon>Hexapoda</taxon>
        <taxon>Insecta</taxon>
        <taxon>Pterygota</taxon>
        <taxon>Neoptera</taxon>
        <taxon>Paraneoptera</taxon>
        <taxon>Psocodea</taxon>
        <taxon>Troctomorpha</taxon>
        <taxon>Phthiraptera</taxon>
        <taxon>Amblycera</taxon>
        <taxon>Menoponidae</taxon>
        <taxon>Menopon</taxon>
    </lineage>
</organism>
<evidence type="ECO:0000256" key="9">
    <source>
        <dbReference type="ARBA" id="ARBA00022840"/>
    </source>
</evidence>
<dbReference type="GO" id="GO:0005524">
    <property type="term" value="F:ATP binding"/>
    <property type="evidence" value="ECO:0007669"/>
    <property type="project" value="UniProtKB-KW"/>
</dbReference>
<dbReference type="PRINTS" id="PR01050">
    <property type="entry name" value="PYRUVTKNASE"/>
</dbReference>
<dbReference type="PANTHER" id="PTHR11817">
    <property type="entry name" value="PYRUVATE KINASE"/>
    <property type="match status" value="1"/>
</dbReference>
<dbReference type="EC" id="2.7.1.40" evidence="4 13"/>
<dbReference type="Gene3D" id="2.40.33.10">
    <property type="entry name" value="PK beta-barrel domain-like"/>
    <property type="match status" value="1"/>
</dbReference>
<dbReference type="GO" id="GO:0030955">
    <property type="term" value="F:potassium ion binding"/>
    <property type="evidence" value="ECO:0007669"/>
    <property type="project" value="InterPro"/>
</dbReference>
<evidence type="ECO:0000259" key="16">
    <source>
        <dbReference type="Pfam" id="PF02887"/>
    </source>
</evidence>
<evidence type="ECO:0000256" key="4">
    <source>
        <dbReference type="ARBA" id="ARBA00012142"/>
    </source>
</evidence>
<feature type="domain" description="Pyruvate kinase barrel" evidence="15">
    <location>
        <begin position="138"/>
        <end position="480"/>
    </location>
</feature>
<dbReference type="SUPFAM" id="SSF52935">
    <property type="entry name" value="PK C-terminal domain-like"/>
    <property type="match status" value="1"/>
</dbReference>
<dbReference type="Pfam" id="PF02887">
    <property type="entry name" value="PK_C"/>
    <property type="match status" value="1"/>
</dbReference>
<dbReference type="InterPro" id="IPR011037">
    <property type="entry name" value="Pyrv_Knase-like_insert_dom_sf"/>
</dbReference>
<dbReference type="Pfam" id="PF00224">
    <property type="entry name" value="PK"/>
    <property type="match status" value="1"/>
</dbReference>
<dbReference type="GO" id="GO:0016301">
    <property type="term" value="F:kinase activity"/>
    <property type="evidence" value="ECO:0007669"/>
    <property type="project" value="UniProtKB-KW"/>
</dbReference>
<dbReference type="Gene3D" id="3.40.1380.20">
    <property type="entry name" value="Pyruvate kinase, C-terminal domain"/>
    <property type="match status" value="1"/>
</dbReference>
<comment type="catalytic activity">
    <reaction evidence="13">
        <text>pyruvate + ATP = phosphoenolpyruvate + ADP + H(+)</text>
        <dbReference type="Rhea" id="RHEA:18157"/>
        <dbReference type="ChEBI" id="CHEBI:15361"/>
        <dbReference type="ChEBI" id="CHEBI:15378"/>
        <dbReference type="ChEBI" id="CHEBI:30616"/>
        <dbReference type="ChEBI" id="CHEBI:58702"/>
        <dbReference type="ChEBI" id="CHEBI:456216"/>
        <dbReference type="EC" id="2.7.1.40"/>
    </reaction>
</comment>
<dbReference type="EMBL" id="JARGDH010000001">
    <property type="protein sequence ID" value="KAL0279669.1"/>
    <property type="molecule type" value="Genomic_DNA"/>
</dbReference>
<evidence type="ECO:0000256" key="2">
    <source>
        <dbReference type="ARBA" id="ARBA00004997"/>
    </source>
</evidence>
<evidence type="ECO:0000259" key="15">
    <source>
        <dbReference type="Pfam" id="PF00224"/>
    </source>
</evidence>
<protein>
    <recommendedName>
        <fullName evidence="4 13">Pyruvate kinase</fullName>
        <ecNumber evidence="4 13">2.7.1.40</ecNumber>
    </recommendedName>
</protein>
<accession>A0AAW2IBW7</accession>
<keyword evidence="10 13" id="KW-0460">Magnesium</keyword>
<dbReference type="InterPro" id="IPR015793">
    <property type="entry name" value="Pyrv_Knase_brl"/>
</dbReference>
<dbReference type="AlphaFoldDB" id="A0AAW2IBW7"/>
<evidence type="ECO:0000256" key="12">
    <source>
        <dbReference type="ARBA" id="ARBA00023317"/>
    </source>
</evidence>
<feature type="compositionally biased region" description="Acidic residues" evidence="14">
    <location>
        <begin position="32"/>
        <end position="49"/>
    </location>
</feature>
<proteinExistence type="inferred from homology"/>
<evidence type="ECO:0000256" key="5">
    <source>
        <dbReference type="ARBA" id="ARBA00022679"/>
    </source>
</evidence>
<evidence type="ECO:0000256" key="10">
    <source>
        <dbReference type="ARBA" id="ARBA00022842"/>
    </source>
</evidence>
<feature type="domain" description="Pyruvate kinase C-terminal" evidence="16">
    <location>
        <begin position="514"/>
        <end position="631"/>
    </location>
</feature>
<gene>
    <name evidence="17" type="ORF">PYX00_001174</name>
</gene>
<feature type="region of interest" description="Disordered" evidence="14">
    <location>
        <begin position="18"/>
        <end position="61"/>
    </location>
</feature>
<sequence>MPSVRHKKICKICPKEKKRDEIPKPVEPEKEPEVEEEEEEELYPEDEPVKEDPCIDQDGYGDFDLVTSDHVLAETSSAGRKKRIPFFAPNSETTRFDNLVPEDVSNDDQYEAAGQRDPLLQMSRLRVTSEPRKMRLPAIMGTITPANSSLEMIEDLLEAGMNIARINLAYGDRCTHLATISNLREAEKRFHARTGFRNPLTVMLDLKGSGISTGKICKFYIEDCDNPRIFLPKDRVLKLTTDRKVAERCTPVMVFVDSSEIVNLVRPGMKIMLDDGAVKLVVQKADHQDVHCIVEEEGYLGNNRNVILPMMPSTLPSYTGRDLDDIEMAIHQEVDAIALPRTHSRSAVRDIREILTEKALTVRKRKERPIMIFSKISTYEGLAHIDGLIDESDGIIVHRRDLGNELPPEKFFVAERQIIAKCNIAGKPVICSTQYLHSMLNKIQIGNSDIADIAASVRDGADCIGLTYETAVGKYAIQSIEMVGRVIREADAATYRRHCLARHSRRITTDLKVAVAGAAATIADKIRSPAIVVLTTSGKSAMIISQLRPKAAVIAVTAHERTARQLNFWRCITPLYCVLPCPVDWFMDAEKRFQYAIAYGKHFGIIRAGDPIVLVSPFGKGVGITNCVRIVYASTHPDVYLEHSKEFYSNWHLKQNSRGAPVVCNPKSIHGSIHHY</sequence>
<dbReference type="InterPro" id="IPR015806">
    <property type="entry name" value="Pyrv_Knase_insert_dom_sf"/>
</dbReference>
<dbReference type="InterPro" id="IPR015795">
    <property type="entry name" value="Pyrv_Knase_C"/>
</dbReference>
<dbReference type="Gene3D" id="3.20.20.60">
    <property type="entry name" value="Phosphoenolpyruvate-binding domains"/>
    <property type="match status" value="1"/>
</dbReference>
<reference evidence="17" key="1">
    <citation type="journal article" date="2024" name="Gigascience">
        <title>Chromosome-level genome of the poultry shaft louse Menopon gallinae provides insight into the host-switching and adaptive evolution of parasitic lice.</title>
        <authorList>
            <person name="Xu Y."/>
            <person name="Ma L."/>
            <person name="Liu S."/>
            <person name="Liang Y."/>
            <person name="Liu Q."/>
            <person name="He Z."/>
            <person name="Tian L."/>
            <person name="Duan Y."/>
            <person name="Cai W."/>
            <person name="Li H."/>
            <person name="Song F."/>
        </authorList>
    </citation>
    <scope>NUCLEOTIDE SEQUENCE</scope>
    <source>
        <strain evidence="17">Cailab_2023a</strain>
    </source>
</reference>
<dbReference type="InterPro" id="IPR015813">
    <property type="entry name" value="Pyrv/PenolPyrv_kinase-like_dom"/>
</dbReference>
<feature type="compositionally biased region" description="Basic and acidic residues" evidence="14">
    <location>
        <begin position="18"/>
        <end position="31"/>
    </location>
</feature>
<dbReference type="GO" id="GO:0000287">
    <property type="term" value="F:magnesium ion binding"/>
    <property type="evidence" value="ECO:0007669"/>
    <property type="project" value="InterPro"/>
</dbReference>
<evidence type="ECO:0000256" key="14">
    <source>
        <dbReference type="SAM" id="MobiDB-lite"/>
    </source>
</evidence>
<keyword evidence="11 13" id="KW-0324">Glycolysis</keyword>
<keyword evidence="5 13" id="KW-0808">Transferase</keyword>
<comment type="caution">
    <text evidence="17">The sequence shown here is derived from an EMBL/GenBank/DDBJ whole genome shotgun (WGS) entry which is preliminary data.</text>
</comment>
<evidence type="ECO:0000313" key="17">
    <source>
        <dbReference type="EMBL" id="KAL0279669.1"/>
    </source>
</evidence>